<keyword evidence="10" id="KW-1185">Reference proteome</keyword>
<keyword evidence="5" id="KW-0325">Glycoprotein</keyword>
<comment type="caution">
    <text evidence="9">The sequence shown here is derived from an EMBL/GenBank/DDBJ whole genome shotgun (WGS) entry which is preliminary data.</text>
</comment>
<reference evidence="9" key="1">
    <citation type="submission" date="2016-09" db="EMBL/GenBank/DDBJ databases">
        <authorList>
            <person name="Hebert L."/>
            <person name="Moumen B."/>
        </authorList>
    </citation>
    <scope>NUCLEOTIDE SEQUENCE [LARGE SCALE GENOMIC DNA]</scope>
    <source>
        <strain evidence="9">OVI</strain>
    </source>
</reference>
<feature type="chain" id="PRO_5009235166" evidence="7">
    <location>
        <begin position="17"/>
        <end position="190"/>
    </location>
</feature>
<evidence type="ECO:0000256" key="5">
    <source>
        <dbReference type="ARBA" id="ARBA00023180"/>
    </source>
</evidence>
<evidence type="ECO:0000313" key="10">
    <source>
        <dbReference type="Proteomes" id="UP000195570"/>
    </source>
</evidence>
<evidence type="ECO:0000256" key="3">
    <source>
        <dbReference type="ARBA" id="ARBA00022622"/>
    </source>
</evidence>
<dbReference type="GO" id="GO:0098552">
    <property type="term" value="C:side of membrane"/>
    <property type="evidence" value="ECO:0007669"/>
    <property type="project" value="UniProtKB-KW"/>
</dbReference>
<evidence type="ECO:0000256" key="2">
    <source>
        <dbReference type="ARBA" id="ARBA00022475"/>
    </source>
</evidence>
<proteinExistence type="predicted"/>
<keyword evidence="4" id="KW-0472">Membrane</keyword>
<dbReference type="SUPFAM" id="SSF58087">
    <property type="entry name" value="Variant surface glycoprotein (N-terminal domain)"/>
    <property type="match status" value="1"/>
</dbReference>
<evidence type="ECO:0000313" key="9">
    <source>
        <dbReference type="EMBL" id="SCU64300.1"/>
    </source>
</evidence>
<dbReference type="Pfam" id="PF00913">
    <property type="entry name" value="Trypan_glycop"/>
    <property type="match status" value="1"/>
</dbReference>
<evidence type="ECO:0000256" key="7">
    <source>
        <dbReference type="SAM" id="SignalP"/>
    </source>
</evidence>
<dbReference type="GO" id="GO:0005886">
    <property type="term" value="C:plasma membrane"/>
    <property type="evidence" value="ECO:0007669"/>
    <property type="project" value="UniProtKB-SubCell"/>
</dbReference>
<comment type="subcellular location">
    <subcellularLocation>
        <location evidence="1">Cell membrane</location>
        <topology evidence="1">Lipid-anchor</topology>
        <topology evidence="1">GPI-anchor</topology>
    </subcellularLocation>
</comment>
<keyword evidence="2" id="KW-1003">Cell membrane</keyword>
<dbReference type="Gene3D" id="3.90.150.10">
    <property type="entry name" value="Variant Surface Glycoprotein, subunit A domain 1"/>
    <property type="match status" value="1"/>
</dbReference>
<accession>A0A1G4HYE6</accession>
<name>A0A1G4HYE6_TRYEQ</name>
<keyword evidence="3" id="KW-0336">GPI-anchor</keyword>
<dbReference type="VEuPathDB" id="TriTrypDB:TEOVI_000642300"/>
<keyword evidence="7" id="KW-0732">Signal</keyword>
<dbReference type="EMBL" id="CZPT02000036">
    <property type="protein sequence ID" value="SCU64300.1"/>
    <property type="molecule type" value="Genomic_DNA"/>
</dbReference>
<gene>
    <name evidence="9" type="ORF">TEOVI_000642300</name>
</gene>
<evidence type="ECO:0000256" key="4">
    <source>
        <dbReference type="ARBA" id="ARBA00023136"/>
    </source>
</evidence>
<protein>
    <submittedName>
        <fullName evidence="9">Trypanosome variant surface glycoprotein (A-type), putative</fullName>
    </submittedName>
</protein>
<evidence type="ECO:0000256" key="6">
    <source>
        <dbReference type="ARBA" id="ARBA00023288"/>
    </source>
</evidence>
<dbReference type="GO" id="GO:0042783">
    <property type="term" value="P:symbiont-mediated evasion of host immune response"/>
    <property type="evidence" value="ECO:0007669"/>
    <property type="project" value="InterPro"/>
</dbReference>
<evidence type="ECO:0000259" key="8">
    <source>
        <dbReference type="Pfam" id="PF00913"/>
    </source>
</evidence>
<feature type="signal peptide" evidence="7">
    <location>
        <begin position="1"/>
        <end position="16"/>
    </location>
</feature>
<sequence length="190" mass="20147">MTASLVWAFFCAYVLSTTIADAVHKKPLPENAWKAMCQLSAALAQATGAPKQALSDNTVKWEKAASMTLRIQVVASTKDDATQRLAYKVVSGYLNKKAQDLLNKQLTNDLPTALETTRASSVAEAHIDEFLKIAIAVVNSNTDGCLAVANGASNVKTNVDDLSTGEPTCKKLQGTPAPTIATAEHITDKG</sequence>
<organism evidence="9 10">
    <name type="scientific">Trypanosoma equiperdum</name>
    <dbReference type="NCBI Taxonomy" id="5694"/>
    <lineage>
        <taxon>Eukaryota</taxon>
        <taxon>Discoba</taxon>
        <taxon>Euglenozoa</taxon>
        <taxon>Kinetoplastea</taxon>
        <taxon>Metakinetoplastina</taxon>
        <taxon>Trypanosomatida</taxon>
        <taxon>Trypanosomatidae</taxon>
        <taxon>Trypanosoma</taxon>
    </lineage>
</organism>
<dbReference type="AlphaFoldDB" id="A0A1G4HYE6"/>
<dbReference type="RefSeq" id="XP_067076082.1">
    <property type="nucleotide sequence ID" value="XM_067219981.1"/>
</dbReference>
<feature type="domain" description="Trypanosome variant surface glycoprotein A-type N-terminal" evidence="8">
    <location>
        <begin position="14"/>
        <end position="190"/>
    </location>
</feature>
<keyword evidence="6" id="KW-0449">Lipoprotein</keyword>
<dbReference type="InterPro" id="IPR001812">
    <property type="entry name" value="Trypano_VSG_A_N_dom"/>
</dbReference>
<dbReference type="GeneID" id="92380357"/>
<dbReference type="Proteomes" id="UP000195570">
    <property type="component" value="Unassembled WGS sequence"/>
</dbReference>
<evidence type="ECO:0000256" key="1">
    <source>
        <dbReference type="ARBA" id="ARBA00004609"/>
    </source>
</evidence>